<name>A0A9D1PP93_9FIRM</name>
<dbReference type="Pfam" id="PF00899">
    <property type="entry name" value="ThiF"/>
    <property type="match status" value="1"/>
</dbReference>
<dbReference type="AlphaFoldDB" id="A0A9D1PP93"/>
<evidence type="ECO:0000259" key="1">
    <source>
        <dbReference type="Pfam" id="PF00899"/>
    </source>
</evidence>
<dbReference type="GO" id="GO:0008641">
    <property type="term" value="F:ubiquitin-like modifier activating enzyme activity"/>
    <property type="evidence" value="ECO:0007669"/>
    <property type="project" value="InterPro"/>
</dbReference>
<proteinExistence type="predicted"/>
<dbReference type="GO" id="GO:0061503">
    <property type="term" value="F:tRNA threonylcarbamoyladenosine dehydratase"/>
    <property type="evidence" value="ECO:0007669"/>
    <property type="project" value="TreeGrafter"/>
</dbReference>
<feature type="domain" description="THIF-type NAD/FAD binding fold" evidence="1">
    <location>
        <begin position="11"/>
        <end position="236"/>
    </location>
</feature>
<dbReference type="Proteomes" id="UP000824162">
    <property type="component" value="Unassembled WGS sequence"/>
</dbReference>
<dbReference type="EMBL" id="DXIJ01000033">
    <property type="protein sequence ID" value="HIV85479.1"/>
    <property type="molecule type" value="Genomic_DNA"/>
</dbReference>
<dbReference type="GO" id="GO:0061504">
    <property type="term" value="P:cyclic threonylcarbamoyladenosine biosynthetic process"/>
    <property type="evidence" value="ECO:0007669"/>
    <property type="project" value="TreeGrafter"/>
</dbReference>
<protein>
    <submittedName>
        <fullName evidence="2">tRNA threonylcarbamoyladenosine dehydratase</fullName>
    </submittedName>
</protein>
<accession>A0A9D1PP93</accession>
<sequence>MADMFERTSLLLGSDGIGRLKKAKVALFGVGGVGGFAAEALARAGVGAVDLFDKDTVSESNLNRQLAALRSTVGAYKTDVLKQRMLDINKDIKINSFKVFYLPDNAGDFPLDGYDYVIDAVDTVSAKLELICRCKADNIPVISAMGAGNKLDPTAFRVGDIFETSVCPLARVMRRELKKRGVKSLKVVYSEEKPVVPAGVAFDEGSAKPVPGSVSFVPPVMGMIIAGEVIKDIAGVNI</sequence>
<dbReference type="SUPFAM" id="SSF69572">
    <property type="entry name" value="Activating enzymes of the ubiquitin-like proteins"/>
    <property type="match status" value="1"/>
</dbReference>
<dbReference type="PANTHER" id="PTHR43267">
    <property type="entry name" value="TRNA THREONYLCARBAMOYLADENOSINE DEHYDRATASE"/>
    <property type="match status" value="1"/>
</dbReference>
<gene>
    <name evidence="2" type="ORF">H9900_01575</name>
</gene>
<evidence type="ECO:0000313" key="3">
    <source>
        <dbReference type="Proteomes" id="UP000824162"/>
    </source>
</evidence>
<evidence type="ECO:0000313" key="2">
    <source>
        <dbReference type="EMBL" id="HIV85479.1"/>
    </source>
</evidence>
<organism evidence="2 3">
    <name type="scientific">Candidatus Monoglobus merdigallinarum</name>
    <dbReference type="NCBI Taxonomy" id="2838698"/>
    <lineage>
        <taxon>Bacteria</taxon>
        <taxon>Bacillati</taxon>
        <taxon>Bacillota</taxon>
        <taxon>Clostridia</taxon>
        <taxon>Monoglobales</taxon>
        <taxon>Monoglobaceae</taxon>
        <taxon>Monoglobus</taxon>
    </lineage>
</organism>
<reference evidence="2" key="2">
    <citation type="submission" date="2021-04" db="EMBL/GenBank/DDBJ databases">
        <authorList>
            <person name="Gilroy R."/>
        </authorList>
    </citation>
    <scope>NUCLEOTIDE SEQUENCE</scope>
    <source>
        <strain evidence="2">5790</strain>
    </source>
</reference>
<dbReference type="InterPro" id="IPR000594">
    <property type="entry name" value="ThiF_NAD_FAD-bd"/>
</dbReference>
<comment type="caution">
    <text evidence="2">The sequence shown here is derived from an EMBL/GenBank/DDBJ whole genome shotgun (WGS) entry which is preliminary data.</text>
</comment>
<dbReference type="PANTHER" id="PTHR43267:SF1">
    <property type="entry name" value="TRNA THREONYLCARBAMOYLADENOSINE DEHYDRATASE"/>
    <property type="match status" value="1"/>
</dbReference>
<dbReference type="InterPro" id="IPR035985">
    <property type="entry name" value="Ubiquitin-activating_enz"/>
</dbReference>
<dbReference type="CDD" id="cd00755">
    <property type="entry name" value="YgdL_like"/>
    <property type="match status" value="1"/>
</dbReference>
<dbReference type="Gene3D" id="3.40.50.720">
    <property type="entry name" value="NAD(P)-binding Rossmann-like Domain"/>
    <property type="match status" value="1"/>
</dbReference>
<dbReference type="InterPro" id="IPR045886">
    <property type="entry name" value="ThiF/MoeB/HesA"/>
</dbReference>
<reference evidence="2" key="1">
    <citation type="journal article" date="2021" name="PeerJ">
        <title>Extensive microbial diversity within the chicken gut microbiome revealed by metagenomics and culture.</title>
        <authorList>
            <person name="Gilroy R."/>
            <person name="Ravi A."/>
            <person name="Getino M."/>
            <person name="Pursley I."/>
            <person name="Horton D.L."/>
            <person name="Alikhan N.F."/>
            <person name="Baker D."/>
            <person name="Gharbi K."/>
            <person name="Hall N."/>
            <person name="Watson M."/>
            <person name="Adriaenssens E.M."/>
            <person name="Foster-Nyarko E."/>
            <person name="Jarju S."/>
            <person name="Secka A."/>
            <person name="Antonio M."/>
            <person name="Oren A."/>
            <person name="Chaudhuri R.R."/>
            <person name="La Ragione R."/>
            <person name="Hildebrand F."/>
            <person name="Pallen M.J."/>
        </authorList>
    </citation>
    <scope>NUCLEOTIDE SEQUENCE</scope>
    <source>
        <strain evidence="2">5790</strain>
    </source>
</reference>